<dbReference type="AlphaFoldDB" id="A0A9W7W9X0"/>
<accession>A0A9W7W9X0</accession>
<dbReference type="Proteomes" id="UP001059041">
    <property type="component" value="Linkage Group LG25"/>
</dbReference>
<evidence type="ECO:0000256" key="5">
    <source>
        <dbReference type="ARBA" id="ARBA00022989"/>
    </source>
</evidence>
<dbReference type="GO" id="GO:0034220">
    <property type="term" value="P:monoatomic ion transmembrane transport"/>
    <property type="evidence" value="ECO:0007669"/>
    <property type="project" value="UniProtKB-KW"/>
</dbReference>
<sequence length="229" mass="25802">MLLKQFLTTFRAILSKSAVYSSVPMSLLLFLLEVLIKQEFSCPCGYEGINWIITSIFVGPSLFTCALMFVLLRFCRSGSCGLNKVEGDQMSFPDAFLQCLIPPFIWIIILFLDGDYVACGSTSWKGNYVFDEELNRMWCKPAPRARAGKESDLRQKYHVFIYKSKALGYAVITFLSLLIIIVGLYECCCFRRRPETQKALQGGGQQPKTHVPVPNFTPSEGSGLKEEES</sequence>
<dbReference type="EMBL" id="JAFHDT010000025">
    <property type="protein sequence ID" value="KAI7790924.1"/>
    <property type="molecule type" value="Genomic_DNA"/>
</dbReference>
<protein>
    <submittedName>
        <fullName evidence="11">Uncharacterized protein</fullName>
    </submittedName>
</protein>
<keyword evidence="7 10" id="KW-0472">Membrane</keyword>
<keyword evidence="3" id="KW-0813">Transport</keyword>
<name>A0A9W7W9X0_TRIRA</name>
<evidence type="ECO:0000256" key="2">
    <source>
        <dbReference type="ARBA" id="ARBA00008497"/>
    </source>
</evidence>
<evidence type="ECO:0000256" key="3">
    <source>
        <dbReference type="ARBA" id="ARBA00022448"/>
    </source>
</evidence>
<keyword evidence="5 10" id="KW-1133">Transmembrane helix</keyword>
<evidence type="ECO:0000256" key="6">
    <source>
        <dbReference type="ARBA" id="ARBA00023065"/>
    </source>
</evidence>
<evidence type="ECO:0000313" key="12">
    <source>
        <dbReference type="Proteomes" id="UP001059041"/>
    </source>
</evidence>
<evidence type="ECO:0000313" key="11">
    <source>
        <dbReference type="EMBL" id="KAI7790924.1"/>
    </source>
</evidence>
<keyword evidence="12" id="KW-1185">Reference proteome</keyword>
<dbReference type="GO" id="GO:0016020">
    <property type="term" value="C:membrane"/>
    <property type="evidence" value="ECO:0007669"/>
    <property type="project" value="UniProtKB-SubCell"/>
</dbReference>
<keyword evidence="4 10" id="KW-0812">Transmembrane</keyword>
<evidence type="ECO:0000256" key="4">
    <source>
        <dbReference type="ARBA" id="ARBA00022692"/>
    </source>
</evidence>
<gene>
    <name evidence="11" type="ORF">IRJ41_004516</name>
</gene>
<feature type="transmembrane region" description="Helical" evidence="10">
    <location>
        <begin position="48"/>
        <end position="74"/>
    </location>
</feature>
<comment type="caution">
    <text evidence="11">The sequence shown here is derived from an EMBL/GenBank/DDBJ whole genome shotgun (WGS) entry which is preliminary data.</text>
</comment>
<evidence type="ECO:0000256" key="7">
    <source>
        <dbReference type="ARBA" id="ARBA00023136"/>
    </source>
</evidence>
<reference evidence="11" key="1">
    <citation type="submission" date="2021-02" db="EMBL/GenBank/DDBJ databases">
        <title>Comparative genomics reveals that relaxation of natural selection precedes convergent phenotypic evolution of cavefish.</title>
        <authorList>
            <person name="Peng Z."/>
        </authorList>
    </citation>
    <scope>NUCLEOTIDE SEQUENCE</scope>
    <source>
        <tissue evidence="11">Muscle</tissue>
    </source>
</reference>
<evidence type="ECO:0000256" key="10">
    <source>
        <dbReference type="SAM" id="Phobius"/>
    </source>
</evidence>
<comment type="subcellular location">
    <subcellularLocation>
        <location evidence="1">Membrane</location>
        <topology evidence="1">Multi-pass membrane protein</topology>
    </subcellularLocation>
</comment>
<dbReference type="OrthoDB" id="8964795at2759"/>
<feature type="transmembrane region" description="Helical" evidence="10">
    <location>
        <begin position="12"/>
        <end position="36"/>
    </location>
</feature>
<organism evidence="11 12">
    <name type="scientific">Triplophysa rosa</name>
    <name type="common">Cave loach</name>
    <dbReference type="NCBI Taxonomy" id="992332"/>
    <lineage>
        <taxon>Eukaryota</taxon>
        <taxon>Metazoa</taxon>
        <taxon>Chordata</taxon>
        <taxon>Craniata</taxon>
        <taxon>Vertebrata</taxon>
        <taxon>Euteleostomi</taxon>
        <taxon>Actinopterygii</taxon>
        <taxon>Neopterygii</taxon>
        <taxon>Teleostei</taxon>
        <taxon>Ostariophysi</taxon>
        <taxon>Cypriniformes</taxon>
        <taxon>Nemacheilidae</taxon>
        <taxon>Triplophysa</taxon>
    </lineage>
</organism>
<proteinExistence type="inferred from homology"/>
<dbReference type="GO" id="GO:1904669">
    <property type="term" value="P:ATP export"/>
    <property type="evidence" value="ECO:0007669"/>
    <property type="project" value="UniProtKB-ARBA"/>
</dbReference>
<feature type="region of interest" description="Disordered" evidence="9">
    <location>
        <begin position="199"/>
        <end position="229"/>
    </location>
</feature>
<keyword evidence="6" id="KW-0406">Ion transport</keyword>
<dbReference type="Pfam" id="PF14798">
    <property type="entry name" value="Ca_hom_mod"/>
    <property type="match status" value="1"/>
</dbReference>
<evidence type="ECO:0000256" key="9">
    <source>
        <dbReference type="SAM" id="MobiDB-lite"/>
    </source>
</evidence>
<dbReference type="InterPro" id="IPR029569">
    <property type="entry name" value="CALHM"/>
</dbReference>
<evidence type="ECO:0000256" key="1">
    <source>
        <dbReference type="ARBA" id="ARBA00004141"/>
    </source>
</evidence>
<evidence type="ECO:0000256" key="8">
    <source>
        <dbReference type="ARBA" id="ARBA00023303"/>
    </source>
</evidence>
<feature type="transmembrane region" description="Helical" evidence="10">
    <location>
        <begin position="95"/>
        <end position="112"/>
    </location>
</feature>
<feature type="transmembrane region" description="Helical" evidence="10">
    <location>
        <begin position="166"/>
        <end position="185"/>
    </location>
</feature>
<keyword evidence="8" id="KW-0407">Ion channel</keyword>
<comment type="similarity">
    <text evidence="2">Belongs to the CALHM family.</text>
</comment>